<organism evidence="8">
    <name type="scientific">Gracilaria caudata</name>
    <dbReference type="NCBI Taxonomy" id="2572395"/>
    <lineage>
        <taxon>Eukaryota</taxon>
        <taxon>Rhodophyta</taxon>
        <taxon>Florideophyceae</taxon>
        <taxon>Rhodymeniophycidae</taxon>
        <taxon>Gracilariales</taxon>
        <taxon>Gracilariaceae</taxon>
        <taxon>Gracilaria</taxon>
    </lineage>
</organism>
<comment type="function">
    <text evidence="1 6">One of two assembly initiator proteins, it binds directly to the 5'-end of the 23S rRNA, where it nucleates assembly of the 50S subunit.</text>
</comment>
<evidence type="ECO:0000256" key="3">
    <source>
        <dbReference type="ARBA" id="ARBA00022980"/>
    </source>
</evidence>
<dbReference type="GO" id="GO:0019843">
    <property type="term" value="F:rRNA binding"/>
    <property type="evidence" value="ECO:0007669"/>
    <property type="project" value="UniProtKB-UniRule"/>
</dbReference>
<dbReference type="InterPro" id="IPR005824">
    <property type="entry name" value="KOW"/>
</dbReference>
<keyword evidence="3 6" id="KW-0689">Ribosomal protein</keyword>
<proteinExistence type="inferred from homology"/>
<evidence type="ECO:0000313" key="8">
    <source>
        <dbReference type="EMBL" id="AXI96159.1"/>
    </source>
</evidence>
<keyword evidence="6" id="KW-0699">rRNA-binding</keyword>
<geneLocation type="chloroplast" evidence="8"/>
<evidence type="ECO:0000256" key="5">
    <source>
        <dbReference type="ARBA" id="ARBA00035282"/>
    </source>
</evidence>
<keyword evidence="4 6" id="KW-0687">Ribonucleoprotein</keyword>
<dbReference type="RefSeq" id="YP_010196203.1">
    <property type="nucleotide sequence ID" value="NC_058654.1"/>
</dbReference>
<evidence type="ECO:0000256" key="6">
    <source>
        <dbReference type="HAMAP-Rule" id="MF_01326"/>
    </source>
</evidence>
<reference evidence="8" key="1">
    <citation type="journal article" date="2018" name="J. Phycol.">
        <title>Organellar genomics: a useful tool to study evolutionary relationships and molecular evolution in Gracilariaceae (Rhodophyta).</title>
        <authorList>
            <person name="Iha C."/>
            <person name="Grassa C.J."/>
            <person name="de M Lyra G."/>
            <person name="Davis C.C."/>
            <person name="Verbruggen H."/>
            <person name="Oliveira M.C."/>
        </authorList>
    </citation>
    <scope>NUCLEOTIDE SEQUENCE</scope>
</reference>
<dbReference type="InterPro" id="IPR041988">
    <property type="entry name" value="Ribosomal_uL24_KOW"/>
</dbReference>
<keyword evidence="6" id="KW-0694">RNA-binding</keyword>
<protein>
    <recommendedName>
        <fullName evidence="5 6">Large ribosomal subunit protein uL24c</fullName>
    </recommendedName>
</protein>
<dbReference type="RefSeq" id="YP_009510486.1">
    <property type="nucleotide sequence ID" value="NC_039139.1"/>
</dbReference>
<dbReference type="GO" id="GO:1990904">
    <property type="term" value="C:ribonucleoprotein complex"/>
    <property type="evidence" value="ECO:0007669"/>
    <property type="project" value="UniProtKB-KW"/>
</dbReference>
<dbReference type="Pfam" id="PF17136">
    <property type="entry name" value="ribosomal_L24"/>
    <property type="match status" value="1"/>
</dbReference>
<dbReference type="GeneID" id="68631793"/>
<dbReference type="HAMAP" id="MF_01326_B">
    <property type="entry name" value="Ribosomal_uL24_B"/>
    <property type="match status" value="1"/>
</dbReference>
<comment type="subcellular location">
    <subcellularLocation>
        <location evidence="6">Plastid</location>
        <location evidence="6">Chloroplast</location>
    </subcellularLocation>
</comment>
<dbReference type="InterPro" id="IPR057264">
    <property type="entry name" value="Ribosomal_uL24_C"/>
</dbReference>
<dbReference type="GO" id="GO:0006412">
    <property type="term" value="P:translation"/>
    <property type="evidence" value="ECO:0007669"/>
    <property type="project" value="UniProtKB-UniRule"/>
</dbReference>
<dbReference type="CDD" id="cd06089">
    <property type="entry name" value="KOW_RPL26"/>
    <property type="match status" value="1"/>
</dbReference>
<dbReference type="GO" id="GO:0003735">
    <property type="term" value="F:structural constituent of ribosome"/>
    <property type="evidence" value="ECO:0007669"/>
    <property type="project" value="InterPro"/>
</dbReference>
<evidence type="ECO:0000256" key="1">
    <source>
        <dbReference type="ARBA" id="ARBA00004072"/>
    </source>
</evidence>
<dbReference type="NCBIfam" id="TIGR01079">
    <property type="entry name" value="rplX_bact"/>
    <property type="match status" value="1"/>
</dbReference>
<evidence type="ECO:0000259" key="7">
    <source>
        <dbReference type="SMART" id="SM00739"/>
    </source>
</evidence>
<dbReference type="InterPro" id="IPR014722">
    <property type="entry name" value="Rib_uL2_dom2"/>
</dbReference>
<keyword evidence="8" id="KW-0150">Chloroplast</keyword>
<dbReference type="SMART" id="SM00739">
    <property type="entry name" value="KOW"/>
    <property type="match status" value="1"/>
</dbReference>
<dbReference type="GeneID" id="37622833"/>
<keyword evidence="8" id="KW-0934">Plastid</keyword>
<comment type="subunit">
    <text evidence="6">Part of the 50S ribosomal subunit.</text>
</comment>
<evidence type="ECO:0000256" key="4">
    <source>
        <dbReference type="ARBA" id="ARBA00023274"/>
    </source>
</evidence>
<dbReference type="PANTHER" id="PTHR12903">
    <property type="entry name" value="MITOCHONDRIAL RIBOSOMAL PROTEIN L24"/>
    <property type="match status" value="1"/>
</dbReference>
<sequence>MKMKKTNIKMHVKTGETVKIISGREKGKIGKIIKVLPKKSKIIIENLNIAIKHLKGQKDSNSGKIIRIEKSINSSNVILYENK</sequence>
<dbReference type="AlphaFoldDB" id="A0A345U6S3"/>
<name>A0A345U6S3_9FLOR</name>
<dbReference type="SUPFAM" id="SSF50104">
    <property type="entry name" value="Translation proteins SH3-like domain"/>
    <property type="match status" value="1"/>
</dbReference>
<dbReference type="Pfam" id="PF00467">
    <property type="entry name" value="KOW"/>
    <property type="match status" value="1"/>
</dbReference>
<dbReference type="GO" id="GO:0009507">
    <property type="term" value="C:chloroplast"/>
    <property type="evidence" value="ECO:0007669"/>
    <property type="project" value="UniProtKB-SubCell"/>
</dbReference>
<dbReference type="EMBL" id="MH396009">
    <property type="protein sequence ID" value="AXI96159.1"/>
    <property type="molecule type" value="Genomic_DNA"/>
</dbReference>
<gene>
    <name evidence="6 8" type="primary">rpl24</name>
</gene>
<accession>A0A345U6S3</accession>
<dbReference type="InterPro" id="IPR003256">
    <property type="entry name" value="Ribosomal_uL24"/>
</dbReference>
<evidence type="ECO:0000256" key="2">
    <source>
        <dbReference type="ARBA" id="ARBA00010618"/>
    </source>
</evidence>
<feature type="domain" description="KOW" evidence="7">
    <location>
        <begin position="11"/>
        <end position="38"/>
    </location>
</feature>
<comment type="similarity">
    <text evidence="2 6">Belongs to the universal ribosomal protein uL24 family.</text>
</comment>
<dbReference type="InterPro" id="IPR008991">
    <property type="entry name" value="Translation_prot_SH3-like_sf"/>
</dbReference>
<dbReference type="GO" id="GO:0005840">
    <property type="term" value="C:ribosome"/>
    <property type="evidence" value="ECO:0007669"/>
    <property type="project" value="UniProtKB-KW"/>
</dbReference>
<dbReference type="Gene3D" id="2.30.30.30">
    <property type="match status" value="1"/>
</dbReference>